<dbReference type="PANTHER" id="PTHR42711:SF16">
    <property type="entry name" value="ABC TRANSPORTER ATP-BINDING PROTEIN"/>
    <property type="match status" value="1"/>
</dbReference>
<dbReference type="EMBL" id="CAFBPS010000022">
    <property type="protein sequence ID" value="CAB5024807.1"/>
    <property type="molecule type" value="Genomic_DNA"/>
</dbReference>
<dbReference type="EMBL" id="CAFAAL010000052">
    <property type="protein sequence ID" value="CAB4802587.1"/>
    <property type="molecule type" value="Genomic_DNA"/>
</dbReference>
<protein>
    <submittedName>
        <fullName evidence="8">Unannotated protein</fullName>
    </submittedName>
</protein>
<dbReference type="PROSITE" id="PS50893">
    <property type="entry name" value="ABC_TRANSPORTER_2"/>
    <property type="match status" value="1"/>
</dbReference>
<dbReference type="CDD" id="cd03230">
    <property type="entry name" value="ABC_DR_subfamily_A"/>
    <property type="match status" value="1"/>
</dbReference>
<dbReference type="AlphaFoldDB" id="A0A6J7D2C0"/>
<sequence>MLPAPTTKVKGVSIVVPSFSRINRDEPTLVVDHLSVRYGDLVAVDAVSFSAYAGQVTAVLGPNGAGKTSTIEVCEGLRRASSGHVRVLGLDPSKDHRALANEMGVMLQEGGIYPSARPIDVVRQYCGLYGSGKTQYANPHELIDLVGLTDRQKTPWRRLSGGEKQRLSLALALASQPRIIFLDEPTSGVDVNGRTTIREIIRRLADQGVTVILATHELDEAEKICDRVVIFDKGKVLVEGTLDDVRKARRTVRLRTVRPLILDDMPDNLAGWLIEDAPCDYSIEDAPQGLIAALAVWLSERGIDVVELRTGMASLEDVFKKLTGGES</sequence>
<evidence type="ECO:0000256" key="2">
    <source>
        <dbReference type="ARBA" id="ARBA00022741"/>
    </source>
</evidence>
<reference evidence="8" key="1">
    <citation type="submission" date="2020-05" db="EMBL/GenBank/DDBJ databases">
        <authorList>
            <person name="Chiriac C."/>
            <person name="Salcher M."/>
            <person name="Ghai R."/>
            <person name="Kavagutti S V."/>
        </authorList>
    </citation>
    <scope>NUCLEOTIDE SEQUENCE</scope>
</reference>
<evidence type="ECO:0000313" key="9">
    <source>
        <dbReference type="EMBL" id="CAB4898117.1"/>
    </source>
</evidence>
<dbReference type="EMBL" id="CAFBMF010000038">
    <property type="protein sequence ID" value="CAB4898117.1"/>
    <property type="molecule type" value="Genomic_DNA"/>
</dbReference>
<dbReference type="GO" id="GO:0016887">
    <property type="term" value="F:ATP hydrolysis activity"/>
    <property type="evidence" value="ECO:0007669"/>
    <property type="project" value="InterPro"/>
</dbReference>
<dbReference type="EMBL" id="CAEZYH010000038">
    <property type="protein sequence ID" value="CAB4720929.1"/>
    <property type="molecule type" value="Genomic_DNA"/>
</dbReference>
<proteinExistence type="predicted"/>
<dbReference type="Pfam" id="PF00005">
    <property type="entry name" value="ABC_tran"/>
    <property type="match status" value="1"/>
</dbReference>
<evidence type="ECO:0000256" key="3">
    <source>
        <dbReference type="ARBA" id="ARBA00022840"/>
    </source>
</evidence>
<dbReference type="InterPro" id="IPR017871">
    <property type="entry name" value="ABC_transporter-like_CS"/>
</dbReference>
<evidence type="ECO:0000313" key="6">
    <source>
        <dbReference type="EMBL" id="CAB4765330.1"/>
    </source>
</evidence>
<dbReference type="InterPro" id="IPR003439">
    <property type="entry name" value="ABC_transporter-like_ATP-bd"/>
</dbReference>
<keyword evidence="1" id="KW-0813">Transport</keyword>
<dbReference type="GO" id="GO:0005524">
    <property type="term" value="F:ATP binding"/>
    <property type="evidence" value="ECO:0007669"/>
    <property type="project" value="UniProtKB-KW"/>
</dbReference>
<dbReference type="PANTHER" id="PTHR42711">
    <property type="entry name" value="ABC TRANSPORTER ATP-BINDING PROTEIN"/>
    <property type="match status" value="1"/>
</dbReference>
<evidence type="ECO:0000313" key="8">
    <source>
        <dbReference type="EMBL" id="CAB4863275.1"/>
    </source>
</evidence>
<evidence type="ECO:0000313" key="10">
    <source>
        <dbReference type="EMBL" id="CAB5024807.1"/>
    </source>
</evidence>
<evidence type="ECO:0000256" key="1">
    <source>
        <dbReference type="ARBA" id="ARBA00022448"/>
    </source>
</evidence>
<keyword evidence="3" id="KW-0067">ATP-binding</keyword>
<dbReference type="InterPro" id="IPR027417">
    <property type="entry name" value="P-loop_NTPase"/>
</dbReference>
<name>A0A6J7D2C0_9ZZZZ</name>
<dbReference type="EMBL" id="CAEZZP010000015">
    <property type="protein sequence ID" value="CAB4765330.1"/>
    <property type="molecule type" value="Genomic_DNA"/>
</dbReference>
<dbReference type="InterPro" id="IPR050763">
    <property type="entry name" value="ABC_transporter_ATP-binding"/>
</dbReference>
<evidence type="ECO:0000313" key="5">
    <source>
        <dbReference type="EMBL" id="CAB4720929.1"/>
    </source>
</evidence>
<feature type="domain" description="ABC transporter" evidence="4">
    <location>
        <begin position="29"/>
        <end position="258"/>
    </location>
</feature>
<dbReference type="PROSITE" id="PS00211">
    <property type="entry name" value="ABC_TRANSPORTER_1"/>
    <property type="match status" value="1"/>
</dbReference>
<gene>
    <name evidence="5" type="ORF">UFOPK2658_01020</name>
    <name evidence="6" type="ORF">UFOPK2880_00425</name>
    <name evidence="7" type="ORF">UFOPK3004_00760</name>
    <name evidence="8" type="ORF">UFOPK3304_00580</name>
    <name evidence="9" type="ORF">UFOPK3494_00790</name>
    <name evidence="10" type="ORF">UFOPK4134_00491</name>
</gene>
<evidence type="ECO:0000313" key="7">
    <source>
        <dbReference type="EMBL" id="CAB4802587.1"/>
    </source>
</evidence>
<accession>A0A6J7D2C0</accession>
<dbReference type="EMBL" id="CAFBLJ010000021">
    <property type="protein sequence ID" value="CAB4863275.1"/>
    <property type="molecule type" value="Genomic_DNA"/>
</dbReference>
<keyword evidence="2" id="KW-0547">Nucleotide-binding</keyword>
<organism evidence="8">
    <name type="scientific">freshwater metagenome</name>
    <dbReference type="NCBI Taxonomy" id="449393"/>
    <lineage>
        <taxon>unclassified sequences</taxon>
        <taxon>metagenomes</taxon>
        <taxon>ecological metagenomes</taxon>
    </lineage>
</organism>
<dbReference type="Gene3D" id="3.40.50.300">
    <property type="entry name" value="P-loop containing nucleotide triphosphate hydrolases"/>
    <property type="match status" value="1"/>
</dbReference>
<dbReference type="SMART" id="SM00382">
    <property type="entry name" value="AAA"/>
    <property type="match status" value="1"/>
</dbReference>
<evidence type="ECO:0000259" key="4">
    <source>
        <dbReference type="PROSITE" id="PS50893"/>
    </source>
</evidence>
<dbReference type="InterPro" id="IPR003593">
    <property type="entry name" value="AAA+_ATPase"/>
</dbReference>
<dbReference type="SUPFAM" id="SSF52540">
    <property type="entry name" value="P-loop containing nucleoside triphosphate hydrolases"/>
    <property type="match status" value="1"/>
</dbReference>